<dbReference type="CDD" id="cd02440">
    <property type="entry name" value="AdoMet_MTases"/>
    <property type="match status" value="1"/>
</dbReference>
<dbReference type="Gene3D" id="3.40.50.150">
    <property type="entry name" value="Vaccinia Virus protein VP39"/>
    <property type="match status" value="1"/>
</dbReference>
<protein>
    <recommendedName>
        <fullName evidence="4">Methyltransferase type 11 domain-containing protein</fullName>
    </recommendedName>
</protein>
<comment type="caution">
    <text evidence="5">The sequence shown here is derived from an EMBL/GenBank/DDBJ whole genome shotgun (WGS) entry which is preliminary data.</text>
</comment>
<dbReference type="Pfam" id="PF08241">
    <property type="entry name" value="Methyltransf_11"/>
    <property type="match status" value="1"/>
</dbReference>
<evidence type="ECO:0000259" key="4">
    <source>
        <dbReference type="Pfam" id="PF08241"/>
    </source>
</evidence>
<evidence type="ECO:0000256" key="2">
    <source>
        <dbReference type="ARBA" id="ARBA00022603"/>
    </source>
</evidence>
<dbReference type="PANTHER" id="PTHR44942:SF4">
    <property type="entry name" value="METHYLTRANSFERASE TYPE 11 DOMAIN-CONTAINING PROTEIN"/>
    <property type="match status" value="1"/>
</dbReference>
<comment type="similarity">
    <text evidence="1">Belongs to the methyltransferase superfamily.</text>
</comment>
<evidence type="ECO:0000256" key="1">
    <source>
        <dbReference type="ARBA" id="ARBA00008361"/>
    </source>
</evidence>
<feature type="domain" description="Methyltransferase type 11" evidence="4">
    <location>
        <begin position="58"/>
        <end position="160"/>
    </location>
</feature>
<evidence type="ECO:0000313" key="5">
    <source>
        <dbReference type="EMBL" id="KKN09209.1"/>
    </source>
</evidence>
<dbReference type="GO" id="GO:0032259">
    <property type="term" value="P:methylation"/>
    <property type="evidence" value="ECO:0007669"/>
    <property type="project" value="UniProtKB-KW"/>
</dbReference>
<organism evidence="5">
    <name type="scientific">marine sediment metagenome</name>
    <dbReference type="NCBI Taxonomy" id="412755"/>
    <lineage>
        <taxon>unclassified sequences</taxon>
        <taxon>metagenomes</taxon>
        <taxon>ecological metagenomes</taxon>
    </lineage>
</organism>
<keyword evidence="3" id="KW-0808">Transferase</keyword>
<dbReference type="InterPro" id="IPR051052">
    <property type="entry name" value="Diverse_substrate_MTase"/>
</dbReference>
<keyword evidence="2" id="KW-0489">Methyltransferase</keyword>
<dbReference type="InterPro" id="IPR029063">
    <property type="entry name" value="SAM-dependent_MTases_sf"/>
</dbReference>
<name>A0A0F9MTV2_9ZZZZ</name>
<dbReference type="GO" id="GO:0008757">
    <property type="term" value="F:S-adenosylmethionine-dependent methyltransferase activity"/>
    <property type="evidence" value="ECO:0007669"/>
    <property type="project" value="InterPro"/>
</dbReference>
<gene>
    <name evidence="5" type="ORF">LCGC14_1049040</name>
</gene>
<dbReference type="EMBL" id="LAZR01004374">
    <property type="protein sequence ID" value="KKN09209.1"/>
    <property type="molecule type" value="Genomic_DNA"/>
</dbReference>
<proteinExistence type="inferred from homology"/>
<dbReference type="PANTHER" id="PTHR44942">
    <property type="entry name" value="METHYLTRANSF_11 DOMAIN-CONTAINING PROTEIN"/>
    <property type="match status" value="1"/>
</dbReference>
<dbReference type="InterPro" id="IPR013216">
    <property type="entry name" value="Methyltransf_11"/>
</dbReference>
<sequence>MASDYYGRALKQAHYWGPKAGGYDHRYGYDTAAGRAKVIEKVGGLVKMGHIDSGTTVLELGCGTGVFTREIAKVAKQVLAIDISTEMIAEAWGREADMRWEGGGNIEYRVGDFHDLAWVDIQVDVRVDCVVAVYALMYADVGKVLRECRRVLEPGGRVVFVEINGLNPVVSLRTAPGLKALLGVSREARGHTPWWWRRRIARAGFEDVEMEYMGYPMWWLRMVGGTVVIGAARRRRRRIYG</sequence>
<evidence type="ECO:0000256" key="3">
    <source>
        <dbReference type="ARBA" id="ARBA00022679"/>
    </source>
</evidence>
<reference evidence="5" key="1">
    <citation type="journal article" date="2015" name="Nature">
        <title>Complex archaea that bridge the gap between prokaryotes and eukaryotes.</title>
        <authorList>
            <person name="Spang A."/>
            <person name="Saw J.H."/>
            <person name="Jorgensen S.L."/>
            <person name="Zaremba-Niedzwiedzka K."/>
            <person name="Martijn J."/>
            <person name="Lind A.E."/>
            <person name="van Eijk R."/>
            <person name="Schleper C."/>
            <person name="Guy L."/>
            <person name="Ettema T.J."/>
        </authorList>
    </citation>
    <scope>NUCLEOTIDE SEQUENCE</scope>
</reference>
<dbReference type="SUPFAM" id="SSF53335">
    <property type="entry name" value="S-adenosyl-L-methionine-dependent methyltransferases"/>
    <property type="match status" value="1"/>
</dbReference>
<accession>A0A0F9MTV2</accession>
<dbReference type="AlphaFoldDB" id="A0A0F9MTV2"/>